<proteinExistence type="predicted"/>
<comment type="caution">
    <text evidence="2">The sequence shown here is derived from an EMBL/GenBank/DDBJ whole genome shotgun (WGS) entry which is preliminary data.</text>
</comment>
<keyword evidence="1" id="KW-0732">Signal</keyword>
<gene>
    <name evidence="2" type="ORF">BXY57_0344</name>
</gene>
<protein>
    <recommendedName>
        <fullName evidence="4">Thioredoxin domain-containing protein</fullName>
    </recommendedName>
</protein>
<dbReference type="AlphaFoldDB" id="A0A2M9CS68"/>
<feature type="signal peptide" evidence="1">
    <location>
        <begin position="1"/>
        <end position="19"/>
    </location>
</feature>
<evidence type="ECO:0008006" key="4">
    <source>
        <dbReference type="Google" id="ProtNLM"/>
    </source>
</evidence>
<evidence type="ECO:0000256" key="1">
    <source>
        <dbReference type="SAM" id="SignalP"/>
    </source>
</evidence>
<accession>A0A2M9CS68</accession>
<feature type="chain" id="PRO_5014883401" description="Thioredoxin domain-containing protein" evidence="1">
    <location>
        <begin position="20"/>
        <end position="163"/>
    </location>
</feature>
<evidence type="ECO:0000313" key="3">
    <source>
        <dbReference type="Proteomes" id="UP000230000"/>
    </source>
</evidence>
<reference evidence="2 3" key="1">
    <citation type="submission" date="2017-11" db="EMBL/GenBank/DDBJ databases">
        <title>Genomic Encyclopedia of Archaeal and Bacterial Type Strains, Phase II (KMG-II): From Individual Species to Whole Genera.</title>
        <authorList>
            <person name="Goeker M."/>
        </authorList>
    </citation>
    <scope>NUCLEOTIDE SEQUENCE [LARGE SCALE GENOMIC DNA]</scope>
    <source>
        <strain evidence="2 3">DSM 27268</strain>
    </source>
</reference>
<dbReference type="RefSeq" id="WP_100313472.1">
    <property type="nucleotide sequence ID" value="NZ_PGFG01000001.1"/>
</dbReference>
<evidence type="ECO:0000313" key="2">
    <source>
        <dbReference type="EMBL" id="PJJ74782.1"/>
    </source>
</evidence>
<keyword evidence="3" id="KW-1185">Reference proteome</keyword>
<organism evidence="2 3">
    <name type="scientific">Thermoflavifilum aggregans</name>
    <dbReference type="NCBI Taxonomy" id="454188"/>
    <lineage>
        <taxon>Bacteria</taxon>
        <taxon>Pseudomonadati</taxon>
        <taxon>Bacteroidota</taxon>
        <taxon>Chitinophagia</taxon>
        <taxon>Chitinophagales</taxon>
        <taxon>Chitinophagaceae</taxon>
        <taxon>Thermoflavifilum</taxon>
    </lineage>
</organism>
<sequence>MRPSFFMCLFLMISMQLPAQKQSPKVLTGPVNESMLANDPAFPWFYQGVNAYQPDSLSLALIREQKDLFQVVAFIGTWDSVTMRVLPAFFKTMILTGYPLNQLTIYGLDEKLNGAERWKKKYAVQTVPTFVILKGKQTLGVLAPPFTQPIEVSLAHLLQPPAE</sequence>
<dbReference type="EMBL" id="PGFG01000001">
    <property type="protein sequence ID" value="PJJ74782.1"/>
    <property type="molecule type" value="Genomic_DNA"/>
</dbReference>
<dbReference type="OrthoDB" id="6398367at2"/>
<name>A0A2M9CS68_9BACT</name>
<dbReference type="Proteomes" id="UP000230000">
    <property type="component" value="Unassembled WGS sequence"/>
</dbReference>